<dbReference type="SUPFAM" id="SSF51230">
    <property type="entry name" value="Single hybrid motif"/>
    <property type="match status" value="1"/>
</dbReference>
<accession>A0A3S1AUY0</accession>
<dbReference type="PRINTS" id="PR01071">
    <property type="entry name" value="ACOABIOTINCC"/>
</dbReference>
<dbReference type="GO" id="GO:0009317">
    <property type="term" value="C:acetyl-CoA carboxylase complex"/>
    <property type="evidence" value="ECO:0007669"/>
    <property type="project" value="InterPro"/>
</dbReference>
<comment type="function">
    <text evidence="7">This protein is a component of the acetyl coenzyme A carboxylase complex; first, biotin carboxylase catalyzes the carboxylation of the carrier protein and then the transcarboxylase transfers the carboxyl group to form malonyl-CoA.</text>
</comment>
<comment type="caution">
    <text evidence="9">The sequence shown here is derived from an EMBL/GenBank/DDBJ whole genome shotgun (WGS) entry which is preliminary data.</text>
</comment>
<dbReference type="InterPro" id="IPR001249">
    <property type="entry name" value="AcCoA_biotinCC"/>
</dbReference>
<dbReference type="Gene3D" id="2.40.50.100">
    <property type="match status" value="1"/>
</dbReference>
<sequence>MAPFQNAISTFKQNILDEVIKTVALDFSEIRQLLTTIAQTDIAEVTLKSDDFEITVRKAVSTPHQMLSIGQAGLGSTGIISQAATPQVIVSPPVVESVANRVDGATAPPTNPLPSNDSKLVEVTSPMVGTFYRASAPGEAPFIEVGGRVRKGDTVCIIEAMKLMNEIEAEISGSVMEILVQNGEPVEYGQPLVRINPD</sequence>
<evidence type="ECO:0000313" key="10">
    <source>
        <dbReference type="Proteomes" id="UP000271624"/>
    </source>
</evidence>
<dbReference type="PANTHER" id="PTHR47597:SF1">
    <property type="entry name" value="IS A MEMBER OF THE PF|00364 BIOTIN-REQUIRING ENZYMES FAMILY-RELATED"/>
    <property type="match status" value="1"/>
</dbReference>
<evidence type="ECO:0000256" key="3">
    <source>
        <dbReference type="ARBA" id="ARBA00022832"/>
    </source>
</evidence>
<reference evidence="9" key="1">
    <citation type="submission" date="2018-12" db="EMBL/GenBank/DDBJ databases">
        <authorList>
            <person name="Will S."/>
            <person name="Neumann-Schaal M."/>
            <person name="Henke P."/>
        </authorList>
    </citation>
    <scope>NUCLEOTIDE SEQUENCE</scope>
    <source>
        <strain evidence="9">PCC 7102</strain>
    </source>
</reference>
<dbReference type="GO" id="GO:0006633">
    <property type="term" value="P:fatty acid biosynthetic process"/>
    <property type="evidence" value="ECO:0007669"/>
    <property type="project" value="UniProtKB-UniPathway"/>
</dbReference>
<reference evidence="9" key="2">
    <citation type="journal article" date="2019" name="Genome Biol. Evol.">
        <title>Day and night: Metabolic profiles and evolutionary relationships of six axenic non-marine cyanobacteria.</title>
        <authorList>
            <person name="Will S.E."/>
            <person name="Henke P."/>
            <person name="Boedeker C."/>
            <person name="Huang S."/>
            <person name="Brinkmann H."/>
            <person name="Rohde M."/>
            <person name="Jarek M."/>
            <person name="Friedl T."/>
            <person name="Seufert S."/>
            <person name="Schumacher M."/>
            <person name="Overmann J."/>
            <person name="Neumann-Schaal M."/>
            <person name="Petersen J."/>
        </authorList>
    </citation>
    <scope>NUCLEOTIDE SEQUENCE [LARGE SCALE GENOMIC DNA]</scope>
    <source>
        <strain evidence="9">PCC 7102</strain>
    </source>
</reference>
<evidence type="ECO:0000256" key="7">
    <source>
        <dbReference type="RuleBase" id="RU364072"/>
    </source>
</evidence>
<dbReference type="InterPro" id="IPR053217">
    <property type="entry name" value="ACC_Biotin_Carrier"/>
</dbReference>
<dbReference type="Pfam" id="PF00364">
    <property type="entry name" value="Biotin_lipoyl"/>
    <property type="match status" value="1"/>
</dbReference>
<evidence type="ECO:0000259" key="8">
    <source>
        <dbReference type="PROSITE" id="PS50968"/>
    </source>
</evidence>
<dbReference type="Proteomes" id="UP000271624">
    <property type="component" value="Unassembled WGS sequence"/>
</dbReference>
<keyword evidence="2 7" id="KW-0444">Lipid biosynthesis</keyword>
<dbReference type="NCBIfam" id="NF005457">
    <property type="entry name" value="PRK07051.1"/>
    <property type="match status" value="1"/>
</dbReference>
<dbReference type="PANTHER" id="PTHR47597">
    <property type="entry name" value="IS A MEMBER OF THE PF|00364 BIOTIN-REQUIRING ENZYMES FAMILY-RELATED"/>
    <property type="match status" value="1"/>
</dbReference>
<name>A0A3S1AUY0_9CYAN</name>
<protein>
    <recommendedName>
        <fullName evidence="7">Biotin carboxyl carrier protein of acetyl-CoA carboxylase</fullName>
    </recommendedName>
</protein>
<dbReference type="PROSITE" id="PS00188">
    <property type="entry name" value="BIOTIN"/>
    <property type="match status" value="1"/>
</dbReference>
<keyword evidence="5 7" id="KW-0275">Fatty acid biosynthesis</keyword>
<dbReference type="InterPro" id="IPR000089">
    <property type="entry name" value="Biotin_lipoyl"/>
</dbReference>
<evidence type="ECO:0000256" key="6">
    <source>
        <dbReference type="ARBA" id="ARBA00023267"/>
    </source>
</evidence>
<keyword evidence="10" id="KW-1185">Reference proteome</keyword>
<dbReference type="FunFam" id="2.40.50.100:FF:000003">
    <property type="entry name" value="Acetyl-CoA carboxylase biotin carboxyl carrier protein"/>
    <property type="match status" value="1"/>
</dbReference>
<proteinExistence type="predicted"/>
<keyword evidence="3 7" id="KW-0276">Fatty acid metabolism</keyword>
<comment type="pathway">
    <text evidence="1 7">Lipid metabolism; fatty acid biosynthesis.</text>
</comment>
<dbReference type="EMBL" id="RSCL01000001">
    <property type="protein sequence ID" value="RUT09870.1"/>
    <property type="molecule type" value="Genomic_DNA"/>
</dbReference>
<organism evidence="9 10">
    <name type="scientific">Dulcicalothrix desertica PCC 7102</name>
    <dbReference type="NCBI Taxonomy" id="232991"/>
    <lineage>
        <taxon>Bacteria</taxon>
        <taxon>Bacillati</taxon>
        <taxon>Cyanobacteriota</taxon>
        <taxon>Cyanophyceae</taxon>
        <taxon>Nostocales</taxon>
        <taxon>Calotrichaceae</taxon>
        <taxon>Dulcicalothrix</taxon>
    </lineage>
</organism>
<evidence type="ECO:0000256" key="2">
    <source>
        <dbReference type="ARBA" id="ARBA00022516"/>
    </source>
</evidence>
<dbReference type="PROSITE" id="PS50968">
    <property type="entry name" value="BIOTINYL_LIPOYL"/>
    <property type="match status" value="1"/>
</dbReference>
<evidence type="ECO:0000256" key="5">
    <source>
        <dbReference type="ARBA" id="ARBA00023160"/>
    </source>
</evidence>
<dbReference type="CDD" id="cd06850">
    <property type="entry name" value="biotinyl_domain"/>
    <property type="match status" value="1"/>
</dbReference>
<keyword evidence="6 7" id="KW-0092">Biotin</keyword>
<dbReference type="UniPathway" id="UPA00094"/>
<dbReference type="NCBIfam" id="TIGR00531">
    <property type="entry name" value="BCCP"/>
    <property type="match status" value="1"/>
</dbReference>
<feature type="domain" description="Lipoyl-binding" evidence="8">
    <location>
        <begin position="120"/>
        <end position="196"/>
    </location>
</feature>
<evidence type="ECO:0000313" key="9">
    <source>
        <dbReference type="EMBL" id="RUT09870.1"/>
    </source>
</evidence>
<evidence type="ECO:0000256" key="4">
    <source>
        <dbReference type="ARBA" id="ARBA00023098"/>
    </source>
</evidence>
<dbReference type="InterPro" id="IPR011053">
    <property type="entry name" value="Single_hybrid_motif"/>
</dbReference>
<dbReference type="AlphaFoldDB" id="A0A3S1AUY0"/>
<keyword evidence="4 7" id="KW-0443">Lipid metabolism</keyword>
<evidence type="ECO:0000256" key="1">
    <source>
        <dbReference type="ARBA" id="ARBA00005194"/>
    </source>
</evidence>
<dbReference type="InterPro" id="IPR001882">
    <property type="entry name" value="Biotin_BS"/>
</dbReference>
<dbReference type="GO" id="GO:0003989">
    <property type="term" value="F:acetyl-CoA carboxylase activity"/>
    <property type="evidence" value="ECO:0007669"/>
    <property type="project" value="InterPro"/>
</dbReference>
<gene>
    <name evidence="9" type="primary">accB</name>
    <name evidence="9" type="ORF">DSM106972_003650</name>
</gene>